<feature type="compositionally biased region" description="Polar residues" evidence="1">
    <location>
        <begin position="94"/>
        <end position="103"/>
    </location>
</feature>
<keyword evidence="2" id="KW-0812">Transmembrane</keyword>
<accession>A0A1H0LS69</accession>
<dbReference type="EMBL" id="FNJC01000002">
    <property type="protein sequence ID" value="SDO70933.1"/>
    <property type="molecule type" value="Genomic_DNA"/>
</dbReference>
<feature type="compositionally biased region" description="Basic and acidic residues" evidence="1">
    <location>
        <begin position="119"/>
        <end position="129"/>
    </location>
</feature>
<evidence type="ECO:0000313" key="5">
    <source>
        <dbReference type="Proteomes" id="UP000198795"/>
    </source>
</evidence>
<dbReference type="Gene3D" id="3.20.20.450">
    <property type="entry name" value="EAL domain"/>
    <property type="match status" value="1"/>
</dbReference>
<dbReference type="PROSITE" id="PS50883">
    <property type="entry name" value="EAL"/>
    <property type="match status" value="1"/>
</dbReference>
<feature type="region of interest" description="Disordered" evidence="1">
    <location>
        <begin position="94"/>
        <end position="206"/>
    </location>
</feature>
<dbReference type="InterPro" id="IPR035919">
    <property type="entry name" value="EAL_sf"/>
</dbReference>
<organism evidence="4 5">
    <name type="scientific">Filomicrobium insigne</name>
    <dbReference type="NCBI Taxonomy" id="418854"/>
    <lineage>
        <taxon>Bacteria</taxon>
        <taxon>Pseudomonadati</taxon>
        <taxon>Pseudomonadota</taxon>
        <taxon>Alphaproteobacteria</taxon>
        <taxon>Hyphomicrobiales</taxon>
        <taxon>Hyphomicrobiaceae</taxon>
        <taxon>Filomicrobium</taxon>
    </lineage>
</organism>
<dbReference type="SUPFAM" id="SSF141868">
    <property type="entry name" value="EAL domain-like"/>
    <property type="match status" value="1"/>
</dbReference>
<feature type="transmembrane region" description="Helical" evidence="2">
    <location>
        <begin position="21"/>
        <end position="40"/>
    </location>
</feature>
<feature type="compositionally biased region" description="Basic and acidic residues" evidence="1">
    <location>
        <begin position="142"/>
        <end position="151"/>
    </location>
</feature>
<reference evidence="4 5" key="1">
    <citation type="submission" date="2016-10" db="EMBL/GenBank/DDBJ databases">
        <authorList>
            <person name="Varghese N."/>
            <person name="Submissions S."/>
        </authorList>
    </citation>
    <scope>NUCLEOTIDE SEQUENCE [LARGE SCALE GENOMIC DNA]</scope>
    <source>
        <strain evidence="4 5">CGMCC 1.6497</strain>
    </source>
</reference>
<dbReference type="Pfam" id="PF00563">
    <property type="entry name" value="EAL"/>
    <property type="match status" value="1"/>
</dbReference>
<gene>
    <name evidence="4" type="ORF">SAMN04488061_1448</name>
</gene>
<name>A0A1H0LS69_9HYPH</name>
<evidence type="ECO:0000256" key="2">
    <source>
        <dbReference type="SAM" id="Phobius"/>
    </source>
</evidence>
<dbReference type="Proteomes" id="UP000198795">
    <property type="component" value="Unassembled WGS sequence"/>
</dbReference>
<comment type="caution">
    <text evidence="4">The sequence shown here is derived from an EMBL/GenBank/DDBJ whole genome shotgun (WGS) entry which is preliminary data.</text>
</comment>
<feature type="compositionally biased region" description="Pro residues" evidence="1">
    <location>
        <begin position="161"/>
        <end position="177"/>
    </location>
</feature>
<protein>
    <submittedName>
        <fullName evidence="4">Cyclic-di-GMP phosphodiesterase, flagellum assembly factor TipF</fullName>
    </submittedName>
</protein>
<keyword evidence="2" id="KW-1133">Transmembrane helix</keyword>
<keyword evidence="5" id="KW-1185">Reference proteome</keyword>
<proteinExistence type="predicted"/>
<feature type="domain" description="EAL" evidence="3">
    <location>
        <begin position="273"/>
        <end position="526"/>
    </location>
</feature>
<keyword evidence="2" id="KW-0472">Membrane</keyword>
<sequence length="530" mass="57071">MEVTQQGRRTRPAGKGRFAEALVLVSMALFTFALGTAAHLHGGLDVWTSLTMSVVILICLMALHAIVRGRRAVYAMKSQISQLEDQIEQLGANSVDGSRNANPRFSAKPVGSPPRLRRRGDGAPVDRTEFGTADFALPEFASRPEPRRDSPGHGVRGHQPVVPPPLSADLAKPPPMRNSPSLSSDDGKSRAAGSSDLAASTPAVRAREGDVEMLQAMIKKLADEVNAAEAANGGFGRWRSEGAVNQSVDALKSAANSMRSTDQPVRGGAPAGREVRIQSIKDALVAGRVDVLLEPILTLKDRKPRHFEVSLRLRDERGDVLDVYDDRDGYAGRAILPIIDRVNIERTSQVALQLECRGRQGSLFSKISGESLNADKFLDGVENAYRARENFSGQLVMTFSQADVRAFGERERATLADLASLGFRYAIGSVTDLDMDFAELKAIGFDFAKLDASVFLDGLMAGETLIPARDICRHLADIGLTLVVGRIDDEQVAARIFGFGVLFGQGHMFGGPRPVKRGALESGKNGHVAA</sequence>
<dbReference type="RefSeq" id="WP_170832430.1">
    <property type="nucleotide sequence ID" value="NZ_FNJC01000002.1"/>
</dbReference>
<dbReference type="SMART" id="SM00052">
    <property type="entry name" value="EAL"/>
    <property type="match status" value="1"/>
</dbReference>
<evidence type="ECO:0000259" key="3">
    <source>
        <dbReference type="PROSITE" id="PS50883"/>
    </source>
</evidence>
<evidence type="ECO:0000256" key="1">
    <source>
        <dbReference type="SAM" id="MobiDB-lite"/>
    </source>
</evidence>
<evidence type="ECO:0000313" key="4">
    <source>
        <dbReference type="EMBL" id="SDO70933.1"/>
    </source>
</evidence>
<feature type="transmembrane region" description="Helical" evidence="2">
    <location>
        <begin position="46"/>
        <end position="67"/>
    </location>
</feature>
<dbReference type="InterPro" id="IPR001633">
    <property type="entry name" value="EAL_dom"/>
</dbReference>